<dbReference type="Pfam" id="PF00176">
    <property type="entry name" value="SNF2-rel_dom"/>
    <property type="match status" value="1"/>
</dbReference>
<gene>
    <name evidence="17" type="ORF">WR25_04112</name>
</gene>
<accession>A0A2A2J2G5</accession>
<evidence type="ECO:0000313" key="17">
    <source>
        <dbReference type="EMBL" id="PAV55732.1"/>
    </source>
</evidence>
<dbReference type="InterPro" id="IPR000330">
    <property type="entry name" value="SNF2_N"/>
</dbReference>
<feature type="compositionally biased region" description="Acidic residues" evidence="14">
    <location>
        <begin position="157"/>
        <end position="170"/>
    </location>
</feature>
<comment type="subcellular location">
    <subcellularLocation>
        <location evidence="1">Nucleus</location>
    </subcellularLocation>
</comment>
<feature type="coiled-coil region" evidence="13">
    <location>
        <begin position="1215"/>
        <end position="1242"/>
    </location>
</feature>
<dbReference type="GO" id="GO:0005694">
    <property type="term" value="C:chromosome"/>
    <property type="evidence" value="ECO:0007669"/>
    <property type="project" value="UniProtKB-ARBA"/>
</dbReference>
<evidence type="ECO:0000256" key="7">
    <source>
        <dbReference type="ARBA" id="ARBA00022840"/>
    </source>
</evidence>
<evidence type="ECO:0000256" key="1">
    <source>
        <dbReference type="ARBA" id="ARBA00004123"/>
    </source>
</evidence>
<dbReference type="InterPro" id="IPR027417">
    <property type="entry name" value="P-loop_NTPase"/>
</dbReference>
<keyword evidence="10" id="KW-0539">Nucleus</keyword>
<dbReference type="Pfam" id="PF08572">
    <property type="entry name" value="PRP3"/>
    <property type="match status" value="2"/>
</dbReference>
<feature type="region of interest" description="Disordered" evidence="14">
    <location>
        <begin position="981"/>
        <end position="1072"/>
    </location>
</feature>
<dbReference type="GO" id="GO:0005634">
    <property type="term" value="C:nucleus"/>
    <property type="evidence" value="ECO:0007669"/>
    <property type="project" value="UniProtKB-SubCell"/>
</dbReference>
<feature type="compositionally biased region" description="Acidic residues" evidence="14">
    <location>
        <begin position="210"/>
        <end position="228"/>
    </location>
</feature>
<dbReference type="Proteomes" id="UP000218231">
    <property type="component" value="Unassembled WGS sequence"/>
</dbReference>
<keyword evidence="9" id="KW-0238">DNA-binding</keyword>
<dbReference type="CDD" id="cd18793">
    <property type="entry name" value="SF2_C_SNF"/>
    <property type="match status" value="1"/>
</dbReference>
<feature type="domain" description="Helicase C-terminal" evidence="16">
    <location>
        <begin position="712"/>
        <end position="867"/>
    </location>
</feature>
<dbReference type="Gene3D" id="3.40.50.10810">
    <property type="entry name" value="Tandem AAA-ATPase domain"/>
    <property type="match status" value="1"/>
</dbReference>
<keyword evidence="4" id="KW-0547">Nucleotide-binding</keyword>
<name>A0A2A2J2G5_9BILA</name>
<dbReference type="STRING" id="2018661.A0A2A2J2G5"/>
<dbReference type="InterPro" id="IPR014001">
    <property type="entry name" value="Helicase_ATP-bd"/>
</dbReference>
<dbReference type="PANTHER" id="PTHR10799">
    <property type="entry name" value="SNF2/RAD54 HELICASE FAMILY"/>
    <property type="match status" value="1"/>
</dbReference>
<evidence type="ECO:0000256" key="12">
    <source>
        <dbReference type="ARBA" id="ARBA00069890"/>
    </source>
</evidence>
<organism evidence="17 18">
    <name type="scientific">Diploscapter pachys</name>
    <dbReference type="NCBI Taxonomy" id="2018661"/>
    <lineage>
        <taxon>Eukaryota</taxon>
        <taxon>Metazoa</taxon>
        <taxon>Ecdysozoa</taxon>
        <taxon>Nematoda</taxon>
        <taxon>Chromadorea</taxon>
        <taxon>Rhabditida</taxon>
        <taxon>Rhabditina</taxon>
        <taxon>Rhabditomorpha</taxon>
        <taxon>Rhabditoidea</taxon>
        <taxon>Rhabditidae</taxon>
        <taxon>Diploscapter</taxon>
    </lineage>
</organism>
<evidence type="ECO:0000256" key="8">
    <source>
        <dbReference type="ARBA" id="ARBA00022853"/>
    </source>
</evidence>
<evidence type="ECO:0000256" key="4">
    <source>
        <dbReference type="ARBA" id="ARBA00022741"/>
    </source>
</evidence>
<feature type="compositionally biased region" description="Low complexity" evidence="14">
    <location>
        <begin position="45"/>
        <end position="56"/>
    </location>
</feature>
<evidence type="ECO:0000256" key="2">
    <source>
        <dbReference type="ARBA" id="ARBA00007025"/>
    </source>
</evidence>
<dbReference type="PROSITE" id="PS51192">
    <property type="entry name" value="HELICASE_ATP_BIND_1"/>
    <property type="match status" value="1"/>
</dbReference>
<evidence type="ECO:0000256" key="10">
    <source>
        <dbReference type="ARBA" id="ARBA00023242"/>
    </source>
</evidence>
<sequence>MSSSNFAGEKQRVAHSAASSMQSALEQKRVAMAKVAAAINNGNYKPATPKKSPVKAVKAKKPRYESDDDFVVENSEEDEFLSDEEEGGPPKSKKRKAISEFSEDEDFDSPVKKPKPRTISESDSDDGWMSKKPAGKLMKTRVSEKKEPKKKKIIVSSDEESDFDGEEEDTEKPKSPKKSTNLLKKTIKNAEKEKKKRKEGKGSDGSWAGSDEEEEFESTPDEDSEGDSDDGKKRRRSETAIQRKAREYFNSIKKDELENVPKMNPKILGVILQQRPFDDFEAMEEAICAVSRGSVMIESYMETMQNRNILQNVLEDCKSHAESVERGFSTLAERSYKPNILNKNMELHDYQKTGLNWLIMMHEKGLNCILADEMGLGKTIQVIAFLAYLKETQAVGPQLIVVPSSTLENWLNEFANWCPEIKVLTYYGSQEMRKDLRYKAKKKKEMTDVILTTYNMVGSKNDDRKFFKNYKMNYVIYDEGHMLKNCGTERYKNLMKIKGKHKILLTGTPLQNNLIELISLMYFTMTKIFTKYCQDIVQLLQHFKQQGSAMEAKTTSDLYQRDRIEQAKQILQPYILRRLKANVLTSLPNKFETVLEVDMIADQEELYEHTLELCRNLDGDTNNAYGALMRLRQAANHPLLRRVQYEDKQVDKIAKILVSKEKSYEKKQWEGVADEISFYSDFQIHQLCEKFHCLRKYLLSEDLAMKSGKFQKLDELLPVIKKKGDKVLIFSQFTTMLDILEVYMNNRGHKFKRLDGQTPVMERQEMINEYNGSSDLFVFLLSTRAGGLGINLTSANHIIIHDIDFNPYNDKQAEDRCHRMGQKKDVFVTKLISKGTVEVGIHLVAKKKLQLEKQVTTGIKGQEDENGDGEETRDSSDSKEEKIDKDTLNKLLKSAMKRKSLSEADDIDKMGKASVEEIANRYLNKKEEKKEVVEIVDRCIQKGYDYEKMKDRVLNAVADAHKAHKIISAVCEEFPQLRKRTRFEESKEDKKDVKRERFSENTREKENGDRDNRDKDRGDRSRDSRRESRRDEADGKEREREARRKLTQKMHDRQKTEEVVQTQSHSTGTPVTEEHLRAKELMYKAQQEIEERKKALGLAAVSVAPGQMPATVNVKKIALQPKEAQMFMNFSMEKKSRVEELKAKLSKVPTSIQNLVNKQPVMTPLPAEVAKPLSKQVVKEEVKPEEALVEFLDPRIDARSSERKKRAFNFHQPGQHIQEANKQRAQAKLNKLQQEVSAAAASTGISSAVKLAMVTPKSKKADEIPDIEWWDAVVLDRPKFFGLFKVYLTTKERKKIRRQNRKEMQKEQTEKIRLGLMKPPEPKVKISNLMRVLGSDAIQDPTKMEAHVKKQMAERVKKHEQANAERKLTAEQKAAKKTKKISEDTSIAVHVSVYRIKSLMNPAHKFKVEKNAKQLQMTGVIMRHRALNVVVVEGGPKQQKFYKNLLLNRIKWSDEIIGQKKAAKDDEPGERNSCQLIWEGVVKRRAFRDFQIVTATLDKQAREYFEKHAVAQYWDLSYSTTVLLEGQDPLPI</sequence>
<evidence type="ECO:0000256" key="3">
    <source>
        <dbReference type="ARBA" id="ARBA00012551"/>
    </source>
</evidence>
<evidence type="ECO:0000313" key="18">
    <source>
        <dbReference type="Proteomes" id="UP000218231"/>
    </source>
</evidence>
<dbReference type="EMBL" id="LIAE01010755">
    <property type="protein sequence ID" value="PAV55732.1"/>
    <property type="molecule type" value="Genomic_DNA"/>
</dbReference>
<evidence type="ECO:0000256" key="9">
    <source>
        <dbReference type="ARBA" id="ARBA00023125"/>
    </source>
</evidence>
<dbReference type="SUPFAM" id="SSF52540">
    <property type="entry name" value="P-loop containing nucleoside triphosphate hydrolases"/>
    <property type="match status" value="2"/>
</dbReference>
<dbReference type="GO" id="GO:0003677">
    <property type="term" value="F:DNA binding"/>
    <property type="evidence" value="ECO:0007669"/>
    <property type="project" value="UniProtKB-KW"/>
</dbReference>
<feature type="region of interest" description="Disordered" evidence="14">
    <location>
        <begin position="859"/>
        <end position="886"/>
    </location>
</feature>
<dbReference type="InterPro" id="IPR001650">
    <property type="entry name" value="Helicase_C-like"/>
</dbReference>
<dbReference type="CDD" id="cd17998">
    <property type="entry name" value="DEXHc_SMARCAD1"/>
    <property type="match status" value="1"/>
</dbReference>
<keyword evidence="8" id="KW-0156">Chromatin regulator</keyword>
<dbReference type="PROSITE" id="PS51194">
    <property type="entry name" value="HELICASE_CTER"/>
    <property type="match status" value="1"/>
</dbReference>
<keyword evidence="13" id="KW-0175">Coiled coil</keyword>
<keyword evidence="7" id="KW-0067">ATP-binding</keyword>
<evidence type="ECO:0000256" key="11">
    <source>
        <dbReference type="ARBA" id="ARBA00059294"/>
    </source>
</evidence>
<feature type="domain" description="Helicase ATP-binding" evidence="15">
    <location>
        <begin position="359"/>
        <end position="527"/>
    </location>
</feature>
<keyword evidence="18" id="KW-1185">Reference proteome</keyword>
<keyword evidence="6" id="KW-0347">Helicase</keyword>
<dbReference type="Pfam" id="PF00271">
    <property type="entry name" value="Helicase_C"/>
    <property type="match status" value="1"/>
</dbReference>
<dbReference type="InterPro" id="IPR013881">
    <property type="entry name" value="Pre-mRNA_splic_Prp3_dom"/>
</dbReference>
<evidence type="ECO:0000256" key="6">
    <source>
        <dbReference type="ARBA" id="ARBA00022806"/>
    </source>
</evidence>
<dbReference type="SMART" id="SM00487">
    <property type="entry name" value="DEXDc"/>
    <property type="match status" value="1"/>
</dbReference>
<dbReference type="OrthoDB" id="448448at2759"/>
<protein>
    <recommendedName>
        <fullName evidence="12">SWI/SNF-related matrix-associated actin-dependent regulator of chromatin subfamily A containing DEAD/H box 1 homolog</fullName>
        <ecNumber evidence="3">3.6.4.12</ecNumber>
    </recommendedName>
</protein>
<feature type="compositionally biased region" description="Acidic residues" evidence="14">
    <location>
        <begin position="66"/>
        <end position="87"/>
    </location>
</feature>
<feature type="region of interest" description="Disordered" evidence="14">
    <location>
        <begin position="40"/>
        <end position="239"/>
    </location>
</feature>
<dbReference type="EC" id="3.6.4.12" evidence="3"/>
<dbReference type="GO" id="GO:0006325">
    <property type="term" value="P:chromatin organization"/>
    <property type="evidence" value="ECO:0007669"/>
    <property type="project" value="UniProtKB-KW"/>
</dbReference>
<evidence type="ECO:0000256" key="5">
    <source>
        <dbReference type="ARBA" id="ARBA00022801"/>
    </source>
</evidence>
<feature type="compositionally biased region" description="Polar residues" evidence="14">
    <location>
        <begin position="1059"/>
        <end position="1070"/>
    </location>
</feature>
<feature type="compositionally biased region" description="Basic and acidic residues" evidence="14">
    <location>
        <begin position="870"/>
        <end position="886"/>
    </location>
</feature>
<dbReference type="GO" id="GO:0016787">
    <property type="term" value="F:hydrolase activity"/>
    <property type="evidence" value="ECO:0007669"/>
    <property type="project" value="UniProtKB-KW"/>
</dbReference>
<dbReference type="GO" id="GO:0003678">
    <property type="term" value="F:DNA helicase activity"/>
    <property type="evidence" value="ECO:0007669"/>
    <property type="project" value="UniProtKB-EC"/>
</dbReference>
<evidence type="ECO:0000259" key="16">
    <source>
        <dbReference type="PROSITE" id="PS51194"/>
    </source>
</evidence>
<proteinExistence type="inferred from homology"/>
<feature type="region of interest" description="Disordered" evidence="14">
    <location>
        <begin position="1"/>
        <end position="27"/>
    </location>
</feature>
<comment type="similarity">
    <text evidence="2">Belongs to the SNF2/RAD54 helicase family.</text>
</comment>
<dbReference type="Gene3D" id="3.40.50.300">
    <property type="entry name" value="P-loop containing nucleotide triphosphate hydrolases"/>
    <property type="match status" value="1"/>
</dbReference>
<evidence type="ECO:0000259" key="15">
    <source>
        <dbReference type="PROSITE" id="PS51192"/>
    </source>
</evidence>
<keyword evidence="5" id="KW-0378">Hydrolase</keyword>
<dbReference type="CDD" id="cd24162">
    <property type="entry name" value="Prp3_C"/>
    <property type="match status" value="1"/>
</dbReference>
<dbReference type="InterPro" id="IPR038718">
    <property type="entry name" value="SNF2-like_sf"/>
</dbReference>
<dbReference type="InterPro" id="IPR010541">
    <property type="entry name" value="Prp3_C"/>
</dbReference>
<comment type="function">
    <text evidence="11">DNA helicase that possesses intrinsic ATP-dependent nucleosome-remodeling activity and is both required for DNA repair and heterochromatin organization. Promotes DNA end resection of double-strand breaks (DSBs) following DNA damage: probably acts by weakening histone DNA interactions in nucleosomes flanking DSBs.</text>
</comment>
<dbReference type="Pfam" id="PF06544">
    <property type="entry name" value="Prp3_C"/>
    <property type="match status" value="1"/>
</dbReference>
<dbReference type="InterPro" id="IPR049730">
    <property type="entry name" value="SNF2/RAD54-like_C"/>
</dbReference>
<evidence type="ECO:0000256" key="14">
    <source>
        <dbReference type="SAM" id="MobiDB-lite"/>
    </source>
</evidence>
<dbReference type="FunFam" id="3.40.50.10810:FF:000014">
    <property type="entry name" value="SWI/SNF-related matrix-associated actin-dependent regulator of chromatin subfamily A containing DEAD/H box 1"/>
    <property type="match status" value="1"/>
</dbReference>
<dbReference type="SMART" id="SM00490">
    <property type="entry name" value="HELICc"/>
    <property type="match status" value="1"/>
</dbReference>
<comment type="caution">
    <text evidence="17">The sequence shown here is derived from an EMBL/GenBank/DDBJ whole genome shotgun (WGS) entry which is preliminary data.</text>
</comment>
<reference evidence="17 18" key="1">
    <citation type="journal article" date="2017" name="Curr. Biol.">
        <title>Genome architecture and evolution of a unichromosomal asexual nematode.</title>
        <authorList>
            <person name="Fradin H."/>
            <person name="Zegar C."/>
            <person name="Gutwein M."/>
            <person name="Lucas J."/>
            <person name="Kovtun M."/>
            <person name="Corcoran D."/>
            <person name="Baugh L.R."/>
            <person name="Kiontke K."/>
            <person name="Gunsalus K."/>
            <person name="Fitch D.H."/>
            <person name="Piano F."/>
        </authorList>
    </citation>
    <scope>NUCLEOTIDE SEQUENCE [LARGE SCALE GENOMIC DNA]</scope>
    <source>
        <strain evidence="17">PF1309</strain>
    </source>
</reference>
<feature type="compositionally biased region" description="Basic and acidic residues" evidence="14">
    <location>
        <begin position="982"/>
        <end position="1058"/>
    </location>
</feature>
<evidence type="ECO:0000256" key="13">
    <source>
        <dbReference type="SAM" id="Coils"/>
    </source>
</evidence>
<dbReference type="GO" id="GO:0005524">
    <property type="term" value="F:ATP binding"/>
    <property type="evidence" value="ECO:0007669"/>
    <property type="project" value="UniProtKB-KW"/>
</dbReference>